<keyword evidence="1" id="KW-0472">Membrane</keyword>
<evidence type="ECO:0000313" key="5">
    <source>
        <dbReference type="Proteomes" id="UP000323075"/>
    </source>
</evidence>
<evidence type="ECO:0000313" key="3">
    <source>
        <dbReference type="EMBL" id="TYO74930.1"/>
    </source>
</evidence>
<keyword evidence="1" id="KW-0812">Transmembrane</keyword>
<protein>
    <submittedName>
        <fullName evidence="2">Uncharacterized protein</fullName>
    </submittedName>
</protein>
<evidence type="ECO:0000313" key="2">
    <source>
        <dbReference type="EMBL" id="QCC44608.1"/>
    </source>
</evidence>
<feature type="transmembrane region" description="Helical" evidence="1">
    <location>
        <begin position="66"/>
        <end position="87"/>
    </location>
</feature>
<proteinExistence type="predicted"/>
<accession>A0A4D6GVR9</accession>
<reference evidence="2 4" key="1">
    <citation type="journal article" date="2019" name="Microbiol. Resour. Announc.">
        <title>The Genome Sequence of the Halobacterium salinarum Type Strain Is Closely Related to That of Laboratory Strains NRC-1 and R1.</title>
        <authorList>
            <person name="Pfeiffer F."/>
            <person name="Marchfelder A."/>
            <person name="Habermann B."/>
            <person name="Dyall-Smith M.L."/>
        </authorList>
    </citation>
    <scope>NUCLEOTIDE SEQUENCE [LARGE SCALE GENOMIC DNA]</scope>
    <source>
        <strain evidence="2">91-R6</strain>
        <strain evidence="4">ATCC 33171 / DSM 3754 / JCM 8978 / NBRC 102687 / NCIMB 764 / 91-R6</strain>
    </source>
</reference>
<reference evidence="3 5" key="2">
    <citation type="submission" date="2019-07" db="EMBL/GenBank/DDBJ databases">
        <title>Genomic Encyclopedia of Archaeal and Bacterial Type Strains, Phase II (KMG-II): from individual species to whole genera.</title>
        <authorList>
            <person name="Goeker M."/>
        </authorList>
    </citation>
    <scope>NUCLEOTIDE SEQUENCE [LARGE SCALE GENOMIC DNA]</scope>
    <source>
        <strain evidence="3 5">DSM 3754</strain>
    </source>
</reference>
<name>A0A4D6GVR9_HALS9</name>
<keyword evidence="1" id="KW-1133">Transmembrane helix</keyword>
<gene>
    <name evidence="3" type="ORF">APQ99_02172</name>
    <name evidence="2" type="ORF">HBSAL_04485</name>
</gene>
<dbReference type="AlphaFoldDB" id="A0A4D6GVR9"/>
<evidence type="ECO:0000256" key="1">
    <source>
        <dbReference type="SAM" id="Phobius"/>
    </source>
</evidence>
<reference evidence="2" key="3">
    <citation type="journal article" name="MicrobiologyOpen">
        <title>Whole-genome comparison between the type strain of Halobacterium salinarum (DSM 3754(T)) and the laboratory strains R1 and NRC-1.</title>
        <authorList>
            <person name="Pfeiffer F."/>
            <person name="Losensky G."/>
            <person name="Marchfelder A."/>
            <person name="Habermann B."/>
            <person name="Dyall-Smith M."/>
        </authorList>
    </citation>
    <scope>NUCLEOTIDE SEQUENCE</scope>
    <source>
        <strain evidence="2">91-R6</strain>
    </source>
</reference>
<sequence>MSQADDDEADDADEPVEVNALHKIFGFVATYYIISGTVVLFILLHEIKLAKPILEAMGPFHLVGQVIMAIFALLANTLAMGVLTLNMDQIAPFFERS</sequence>
<dbReference type="GeneID" id="39854765"/>
<feature type="transmembrane region" description="Helical" evidence="1">
    <location>
        <begin position="24"/>
        <end position="45"/>
    </location>
</feature>
<evidence type="ECO:0000313" key="4">
    <source>
        <dbReference type="Proteomes" id="UP000296216"/>
    </source>
</evidence>
<dbReference type="Proteomes" id="UP000323075">
    <property type="component" value="Unassembled WGS sequence"/>
</dbReference>
<dbReference type="EMBL" id="CP038631">
    <property type="protein sequence ID" value="QCC44608.1"/>
    <property type="molecule type" value="Genomic_DNA"/>
</dbReference>
<dbReference type="EMBL" id="VRYN01000009">
    <property type="protein sequence ID" value="TYO74930.1"/>
    <property type="molecule type" value="Genomic_DNA"/>
</dbReference>
<organism evidence="2 4">
    <name type="scientific">Halobacterium salinarum (strain ATCC 33171 / DSM 3754 / JCM 8978 / NBRC 102687 / NCIMB 764 / 91-R6)</name>
    <dbReference type="NCBI Taxonomy" id="2597657"/>
    <lineage>
        <taxon>Archaea</taxon>
        <taxon>Methanobacteriati</taxon>
        <taxon>Methanobacteriota</taxon>
        <taxon>Stenosarchaea group</taxon>
        <taxon>Halobacteria</taxon>
        <taxon>Halobacteriales</taxon>
        <taxon>Halobacteriaceae</taxon>
        <taxon>Halobacterium</taxon>
    </lineage>
</organism>
<dbReference type="RefSeq" id="WP_136361195.1">
    <property type="nucleotide sequence ID" value="NZ_VRYN01000009.1"/>
</dbReference>
<dbReference type="Proteomes" id="UP000296216">
    <property type="component" value="Chromosome"/>
</dbReference>